<comment type="caution">
    <text evidence="4">The sequence shown here is derived from an EMBL/GenBank/DDBJ whole genome shotgun (WGS) entry which is preliminary data.</text>
</comment>
<sequence>AIHEHRGTLSAGPNFAYELCVRRIDAADIEGLDLSTWRIAFNGAEPVSAVTLQRFSERFAPYGFRPEVMTPVYGLAEATLGVAFPTLGRIPEIDRVQREPLMHSGQALPAAADDPHALQFVSCGQPLPGYGIRIVDTLGHEVGERQEGRLEFQGPSTTRGYYRNAEATARLRHGAWLDSGDLAYTVGNTVYLTGRVKDLIIRAGRNIYPHEVEEAVGAIPGVRRGCVAVFGSPDPVSGTERLVVLAETRETDGGTLATLRKTVEESVTDLLGTPPDDVVLGPPGSVLKTSSGKLRRAASRERYEQGALGQRPRAVWWQLTRLALASVWPQLRQRTQSLAHLLYALYVWGLCGALAPPAWGLIVLLPKRTWRQAIARRLVRLVLRLSGTPLTVRGLECLPRDTPYIVAVNHASYIDGPVVLAALPITAQYVVKQELQAHCVVRLLLQRIGATFVERFETQRSLQDTEHLAELVRQGETLLLFPEGTLGRTPGLQAFRMGAFVVAAQTGVPIVPVGLRGSRAILRDEQWFPRRGRLYVSIGAPIAPEGTDWAAAVQLRDAVRAEIARTCGEPDALRGMVAVEDVST</sequence>
<protein>
    <submittedName>
        <fullName evidence="4">AMP-binding protein</fullName>
    </submittedName>
</protein>
<reference evidence="4" key="1">
    <citation type="submission" date="2019-03" db="EMBL/GenBank/DDBJ databases">
        <title>Lake Tanganyika Metagenome-Assembled Genomes (MAGs).</title>
        <authorList>
            <person name="Tran P."/>
        </authorList>
    </citation>
    <scope>NUCLEOTIDE SEQUENCE</scope>
    <source>
        <strain evidence="4">K_DeepCast_65m_m2_066</strain>
    </source>
</reference>
<dbReference type="Proteomes" id="UP000712673">
    <property type="component" value="Unassembled WGS sequence"/>
</dbReference>
<gene>
    <name evidence="4" type="ORF">FJZ47_16910</name>
</gene>
<dbReference type="GO" id="GO:0005886">
    <property type="term" value="C:plasma membrane"/>
    <property type="evidence" value="ECO:0007669"/>
    <property type="project" value="TreeGrafter"/>
</dbReference>
<dbReference type="Gene3D" id="3.40.50.12780">
    <property type="entry name" value="N-terminal domain of ligase-like"/>
    <property type="match status" value="1"/>
</dbReference>
<feature type="domain" description="Phospholipid/glycerol acyltransferase" evidence="3">
    <location>
        <begin position="404"/>
        <end position="518"/>
    </location>
</feature>
<accession>A0A938B3V9</accession>
<dbReference type="Pfam" id="PF00501">
    <property type="entry name" value="AMP-binding"/>
    <property type="match status" value="1"/>
</dbReference>
<evidence type="ECO:0000313" key="4">
    <source>
        <dbReference type="EMBL" id="MBM3225464.1"/>
    </source>
</evidence>
<dbReference type="GO" id="GO:0070566">
    <property type="term" value="F:adenylyltransferase activity"/>
    <property type="evidence" value="ECO:0007669"/>
    <property type="project" value="TreeGrafter"/>
</dbReference>
<dbReference type="EMBL" id="VGLS01000585">
    <property type="protein sequence ID" value="MBM3225464.1"/>
    <property type="molecule type" value="Genomic_DNA"/>
</dbReference>
<dbReference type="InterPro" id="IPR000873">
    <property type="entry name" value="AMP-dep_synth/lig_dom"/>
</dbReference>
<dbReference type="Gene3D" id="3.30.300.30">
    <property type="match status" value="1"/>
</dbReference>
<feature type="non-terminal residue" evidence="4">
    <location>
        <position position="1"/>
    </location>
</feature>
<name>A0A938B3V9_UNCTE</name>
<keyword evidence="2" id="KW-0812">Transmembrane</keyword>
<evidence type="ECO:0000256" key="1">
    <source>
        <dbReference type="ARBA" id="ARBA00006432"/>
    </source>
</evidence>
<evidence type="ECO:0000313" key="5">
    <source>
        <dbReference type="Proteomes" id="UP000712673"/>
    </source>
</evidence>
<feature type="transmembrane region" description="Helical" evidence="2">
    <location>
        <begin position="341"/>
        <end position="365"/>
    </location>
</feature>
<dbReference type="PANTHER" id="PTHR22754">
    <property type="entry name" value="DISCO-INTERACTING PROTEIN 2 DIP2 -RELATED"/>
    <property type="match status" value="1"/>
</dbReference>
<dbReference type="CDD" id="cd07989">
    <property type="entry name" value="LPLAT_AGPAT-like"/>
    <property type="match status" value="1"/>
</dbReference>
<dbReference type="InterPro" id="IPR002123">
    <property type="entry name" value="Plipid/glycerol_acylTrfase"/>
</dbReference>
<dbReference type="SMART" id="SM00563">
    <property type="entry name" value="PlsC"/>
    <property type="match status" value="1"/>
</dbReference>
<dbReference type="PANTHER" id="PTHR22754:SF32">
    <property type="entry name" value="DISCO-INTERACTING PROTEIN 2"/>
    <property type="match status" value="1"/>
</dbReference>
<dbReference type="InterPro" id="IPR045851">
    <property type="entry name" value="AMP-bd_C_sf"/>
</dbReference>
<dbReference type="InterPro" id="IPR042099">
    <property type="entry name" value="ANL_N_sf"/>
</dbReference>
<dbReference type="Pfam" id="PF01553">
    <property type="entry name" value="Acyltransferase"/>
    <property type="match status" value="1"/>
</dbReference>
<dbReference type="AlphaFoldDB" id="A0A938B3V9"/>
<dbReference type="GO" id="GO:0006633">
    <property type="term" value="P:fatty acid biosynthetic process"/>
    <property type="evidence" value="ECO:0007669"/>
    <property type="project" value="TreeGrafter"/>
</dbReference>
<dbReference type="SUPFAM" id="SSF69593">
    <property type="entry name" value="Glycerol-3-phosphate (1)-acyltransferase"/>
    <property type="match status" value="1"/>
</dbReference>
<evidence type="ECO:0000256" key="2">
    <source>
        <dbReference type="SAM" id="Phobius"/>
    </source>
</evidence>
<evidence type="ECO:0000259" key="3">
    <source>
        <dbReference type="SMART" id="SM00563"/>
    </source>
</evidence>
<organism evidence="4 5">
    <name type="scientific">Tectimicrobiota bacterium</name>
    <dbReference type="NCBI Taxonomy" id="2528274"/>
    <lineage>
        <taxon>Bacteria</taxon>
        <taxon>Pseudomonadati</taxon>
        <taxon>Nitrospinota/Tectimicrobiota group</taxon>
        <taxon>Candidatus Tectimicrobiota</taxon>
    </lineage>
</organism>
<comment type="similarity">
    <text evidence="1">Belongs to the ATP-dependent AMP-binding enzyme family.</text>
</comment>
<proteinExistence type="inferred from homology"/>
<dbReference type="SUPFAM" id="SSF56801">
    <property type="entry name" value="Acetyl-CoA synthetase-like"/>
    <property type="match status" value="1"/>
</dbReference>
<dbReference type="GO" id="GO:0016746">
    <property type="term" value="F:acyltransferase activity"/>
    <property type="evidence" value="ECO:0007669"/>
    <property type="project" value="InterPro"/>
</dbReference>
<keyword evidence="2" id="KW-1133">Transmembrane helix</keyword>
<keyword evidence="2" id="KW-0472">Membrane</keyword>